<organism evidence="2 3">
    <name type="scientific">Takifugu flavidus</name>
    <name type="common">sansaifugu</name>
    <dbReference type="NCBI Taxonomy" id="433684"/>
    <lineage>
        <taxon>Eukaryota</taxon>
        <taxon>Metazoa</taxon>
        <taxon>Chordata</taxon>
        <taxon>Craniata</taxon>
        <taxon>Vertebrata</taxon>
        <taxon>Euteleostomi</taxon>
        <taxon>Actinopterygii</taxon>
        <taxon>Neopterygii</taxon>
        <taxon>Teleostei</taxon>
        <taxon>Neoteleostei</taxon>
        <taxon>Acanthomorphata</taxon>
        <taxon>Eupercaria</taxon>
        <taxon>Tetraodontiformes</taxon>
        <taxon>Tetradontoidea</taxon>
        <taxon>Tetraodontidae</taxon>
        <taxon>Takifugu</taxon>
    </lineage>
</organism>
<dbReference type="EMBL" id="RHFK02000018">
    <property type="protein sequence ID" value="TWW60027.1"/>
    <property type="molecule type" value="Genomic_DNA"/>
</dbReference>
<evidence type="ECO:0000313" key="3">
    <source>
        <dbReference type="Proteomes" id="UP000324091"/>
    </source>
</evidence>
<dbReference type="AlphaFoldDB" id="A0A5C6N2U0"/>
<reference evidence="2 3" key="1">
    <citation type="submission" date="2019-04" db="EMBL/GenBank/DDBJ databases">
        <title>Chromosome genome assembly for Takifugu flavidus.</title>
        <authorList>
            <person name="Xiao S."/>
        </authorList>
    </citation>
    <scope>NUCLEOTIDE SEQUENCE [LARGE SCALE GENOMIC DNA]</scope>
    <source>
        <strain evidence="2">HTHZ2018</strain>
        <tissue evidence="2">Muscle</tissue>
    </source>
</reference>
<keyword evidence="3" id="KW-1185">Reference proteome</keyword>
<proteinExistence type="predicted"/>
<name>A0A5C6N2U0_9TELE</name>
<feature type="region of interest" description="Disordered" evidence="1">
    <location>
        <begin position="136"/>
        <end position="201"/>
    </location>
</feature>
<dbReference type="PANTHER" id="PTHR34438:SF1">
    <property type="entry name" value="CHROMOSOME 2 OPEN READING FRAME 81"/>
    <property type="match status" value="1"/>
</dbReference>
<evidence type="ECO:0000313" key="2">
    <source>
        <dbReference type="EMBL" id="TWW60027.1"/>
    </source>
</evidence>
<feature type="compositionally biased region" description="Basic and acidic residues" evidence="1">
    <location>
        <begin position="8"/>
        <end position="17"/>
    </location>
</feature>
<feature type="region of interest" description="Disordered" evidence="1">
    <location>
        <begin position="1"/>
        <end position="40"/>
    </location>
</feature>
<gene>
    <name evidence="2" type="ORF">D4764_05G0001170</name>
</gene>
<dbReference type="Proteomes" id="UP000324091">
    <property type="component" value="Chromosome 5"/>
</dbReference>
<protein>
    <submittedName>
        <fullName evidence="2">Uncharacterized protein</fullName>
    </submittedName>
</protein>
<evidence type="ECO:0000256" key="1">
    <source>
        <dbReference type="SAM" id="MobiDB-lite"/>
    </source>
</evidence>
<sequence length="420" mass="46036">MPRSSKKPAAEKREQKSPGRVTVEPKVTEEPSAPRDSDNMLWNDVLGHEEADEIVGALKEELHDVMDGCLNARAEQQLSAFSTLWAKNYLTEMVEGHILCLDRGVEPEEACRSEDSEAVPVASDPWLQGCQAVVNATPQQQAPPKQVTDITPTKEQKPRKSTAKQQRKADVELASSSPQQRKKETSLSSAARSSHPKVLYPPLKLKKQKMNLSTAPAPGQLLPPIAAAADREDVEVKREDKTLLAPDSTTGSVRQLKSRYPIPKLDPSLLPQHQVLLQHMVSDSIAAKCQKSSRRPSQLAKEEAVSKHQTEMMASSSELSGLFLKRDEPELRLSNLCSPTVEGSRDRMPPSGPLRLDNMKLAEGVSLLDPPADDRMHLQSDLPGLSTDLKPILSDAAVPLYSLEQVIAGPPQVTPVQTQN</sequence>
<accession>A0A5C6N2U0</accession>
<dbReference type="InterPro" id="IPR028042">
    <property type="entry name" value="DUF4639"/>
</dbReference>
<comment type="caution">
    <text evidence="2">The sequence shown here is derived from an EMBL/GenBank/DDBJ whole genome shotgun (WGS) entry which is preliminary data.</text>
</comment>
<feature type="compositionally biased region" description="Basic and acidic residues" evidence="1">
    <location>
        <begin position="26"/>
        <end position="38"/>
    </location>
</feature>
<dbReference type="PANTHER" id="PTHR34438">
    <property type="entry name" value="SI:DKEY-97L20.6"/>
    <property type="match status" value="1"/>
</dbReference>
<feature type="compositionally biased region" description="Polar residues" evidence="1">
    <location>
        <begin position="136"/>
        <end position="151"/>
    </location>
</feature>